<comment type="caution">
    <text evidence="1">The sequence shown here is derived from an EMBL/GenBank/DDBJ whole genome shotgun (WGS) entry which is preliminary data.</text>
</comment>
<accession>H1FWW1</accession>
<gene>
    <name evidence="1" type="ORF">SMGD1_2014</name>
</gene>
<evidence type="ECO:0008006" key="3">
    <source>
        <dbReference type="Google" id="ProtNLM"/>
    </source>
</evidence>
<sequence>MIKLLLLAVAVAFVFGVIAYDNDKVVIDTQKAKSIMEKSKKAIEDNVEIKK</sequence>
<accession>B6BJ22</accession>
<dbReference type="PATRIC" id="fig|929558.5.peg.2005"/>
<dbReference type="Proteomes" id="UP000006431">
    <property type="component" value="Unassembled WGS sequence"/>
</dbReference>
<proteinExistence type="predicted"/>
<organism evidence="1 2">
    <name type="scientific">Sulfurimonas gotlandica (strain DSM 19862 / JCM 16533 / GD1)</name>
    <dbReference type="NCBI Taxonomy" id="929558"/>
    <lineage>
        <taxon>Bacteria</taxon>
        <taxon>Pseudomonadati</taxon>
        <taxon>Campylobacterota</taxon>
        <taxon>Epsilonproteobacteria</taxon>
        <taxon>Campylobacterales</taxon>
        <taxon>Sulfurimonadaceae</taxon>
        <taxon>Sulfurimonas</taxon>
    </lineage>
</organism>
<evidence type="ECO:0000313" key="1">
    <source>
        <dbReference type="EMBL" id="EHP30537.1"/>
    </source>
</evidence>
<reference evidence="1 2" key="1">
    <citation type="journal article" date="2012" name="Proc. Natl. Acad. Sci. U.S.A.">
        <title>Genome and physiology of a model Epsilonproteobacterium responsible for sulfide detoxification in marine oxygen depletion zones.</title>
        <authorList>
            <person name="Grote J."/>
            <person name="Schott T."/>
            <person name="Bruckner C.G."/>
            <person name="Glockner F.O."/>
            <person name="Jost G."/>
            <person name="Teeling H."/>
            <person name="Labrenz M."/>
            <person name="Jurgens K."/>
        </authorList>
    </citation>
    <scope>NUCLEOTIDE SEQUENCE [LARGE SCALE GENOMIC DNA]</scope>
    <source>
        <strain evidence="1 2">GD1</strain>
    </source>
</reference>
<dbReference type="HOGENOM" id="CLU_3104634_0_0_7"/>
<evidence type="ECO:0000313" key="2">
    <source>
        <dbReference type="Proteomes" id="UP000006431"/>
    </source>
</evidence>
<name>B6BJ22_SULGG</name>
<dbReference type="STRING" id="929558.SMGD1_2014"/>
<dbReference type="AlphaFoldDB" id="B6BJ22"/>
<keyword evidence="2" id="KW-1185">Reference proteome</keyword>
<protein>
    <recommendedName>
        <fullName evidence="3">Periplasmic protein</fullName>
    </recommendedName>
</protein>
<dbReference type="RefSeq" id="WP_008336158.1">
    <property type="nucleotide sequence ID" value="NZ_AFRZ01000001.1"/>
</dbReference>
<dbReference type="EMBL" id="AFRZ01000001">
    <property type="protein sequence ID" value="EHP30537.1"/>
    <property type="molecule type" value="Genomic_DNA"/>
</dbReference>